<reference evidence="2 3" key="1">
    <citation type="submission" date="2024-03" db="EMBL/GenBank/DDBJ databases">
        <title>Human intestinal bacterial collection.</title>
        <authorList>
            <person name="Pauvert C."/>
            <person name="Hitch T.C.A."/>
            <person name="Clavel T."/>
        </authorList>
    </citation>
    <scope>NUCLEOTIDE SEQUENCE [LARGE SCALE GENOMIC DNA]</scope>
    <source>
        <strain evidence="2 3">CLA-JM-H44</strain>
    </source>
</reference>
<dbReference type="SUPFAM" id="SSF55021">
    <property type="entry name" value="ACT-like"/>
    <property type="match status" value="2"/>
</dbReference>
<name>A0ABV1DWA7_9FIRM</name>
<dbReference type="CDD" id="cd04908">
    <property type="entry name" value="ACT_Bt0572_1"/>
    <property type="match status" value="1"/>
</dbReference>
<dbReference type="Proteomes" id="UP001489509">
    <property type="component" value="Unassembled WGS sequence"/>
</dbReference>
<dbReference type="EMBL" id="JBBMFD010000001">
    <property type="protein sequence ID" value="MEQ2439344.1"/>
    <property type="molecule type" value="Genomic_DNA"/>
</dbReference>
<dbReference type="RefSeq" id="WP_349217619.1">
    <property type="nucleotide sequence ID" value="NZ_JBBMFD010000001.1"/>
</dbReference>
<dbReference type="Gene3D" id="3.30.2130.10">
    <property type="entry name" value="VC0802-like"/>
    <property type="match status" value="1"/>
</dbReference>
<evidence type="ECO:0000313" key="2">
    <source>
        <dbReference type="EMBL" id="MEQ2439344.1"/>
    </source>
</evidence>
<gene>
    <name evidence="2" type="ORF">WMO26_00720</name>
</gene>
<evidence type="ECO:0000313" key="3">
    <source>
        <dbReference type="Proteomes" id="UP001489509"/>
    </source>
</evidence>
<dbReference type="InterPro" id="IPR045865">
    <property type="entry name" value="ACT-like_dom_sf"/>
</dbReference>
<accession>A0ABV1DWA7</accession>
<dbReference type="PANTHER" id="PTHR40099">
    <property type="entry name" value="ACETOLACTATE SYNTHASE, SMALL SUBUNIT"/>
    <property type="match status" value="1"/>
</dbReference>
<proteinExistence type="predicted"/>
<sequence length="143" mass="15602">MQIKQLSIFVENKEGRLAEITQILAENEVDIRALSLADTTDFGILRIIVNNPDVAVKALRDKGMTVSLTNVIAIGITDKPGGFAQAVKILSEADISIEYLYAFVSRSGGTAYVILRVENNEKAIEVLKNAGFAILTQSDIYDL</sequence>
<dbReference type="PANTHER" id="PTHR40099:SF1">
    <property type="entry name" value="ACETOLACTATE SYNTHASE, SMALL SUBUNIT"/>
    <property type="match status" value="1"/>
</dbReference>
<dbReference type="InterPro" id="IPR002912">
    <property type="entry name" value="ACT_dom"/>
</dbReference>
<comment type="caution">
    <text evidence="2">The sequence shown here is derived from an EMBL/GenBank/DDBJ whole genome shotgun (WGS) entry which is preliminary data.</text>
</comment>
<feature type="domain" description="ACT" evidence="1">
    <location>
        <begin position="71"/>
        <end position="143"/>
    </location>
</feature>
<protein>
    <submittedName>
        <fullName evidence="2">ACT domain-containing protein</fullName>
    </submittedName>
</protein>
<dbReference type="PROSITE" id="PS51671">
    <property type="entry name" value="ACT"/>
    <property type="match status" value="1"/>
</dbReference>
<organism evidence="2 3">
    <name type="scientific">Solibaculum intestinale</name>
    <dbReference type="NCBI Taxonomy" id="3133165"/>
    <lineage>
        <taxon>Bacteria</taxon>
        <taxon>Bacillati</taxon>
        <taxon>Bacillota</taxon>
        <taxon>Clostridia</taxon>
        <taxon>Eubacteriales</taxon>
        <taxon>Oscillospiraceae</taxon>
        <taxon>Solibaculum</taxon>
    </lineage>
</organism>
<evidence type="ECO:0000259" key="1">
    <source>
        <dbReference type="PROSITE" id="PS51671"/>
    </source>
</evidence>
<dbReference type="Pfam" id="PF19571">
    <property type="entry name" value="ACT_8"/>
    <property type="match status" value="1"/>
</dbReference>
<dbReference type="CDD" id="cd04882">
    <property type="entry name" value="ACT_Bt0572_2"/>
    <property type="match status" value="1"/>
</dbReference>
<dbReference type="InterPro" id="IPR045739">
    <property type="entry name" value="ACT_dom_pair"/>
</dbReference>
<keyword evidence="3" id="KW-1185">Reference proteome</keyword>